<dbReference type="PROSITE" id="PS50850">
    <property type="entry name" value="MFS"/>
    <property type="match status" value="1"/>
</dbReference>
<dbReference type="Gene3D" id="1.20.1720.10">
    <property type="entry name" value="Multidrug resistance protein D"/>
    <property type="match status" value="1"/>
</dbReference>
<dbReference type="PANTHER" id="PTHR23501">
    <property type="entry name" value="MAJOR FACILITATOR SUPERFAMILY"/>
    <property type="match status" value="1"/>
</dbReference>
<dbReference type="EMBL" id="KZ613511">
    <property type="protein sequence ID" value="PMD15721.1"/>
    <property type="molecule type" value="Genomic_DNA"/>
</dbReference>
<feature type="domain" description="Major facilitator superfamily (MFS) profile" evidence="8">
    <location>
        <begin position="63"/>
        <end position="552"/>
    </location>
</feature>
<dbReference type="InterPro" id="IPR036259">
    <property type="entry name" value="MFS_trans_sf"/>
</dbReference>
<organism evidence="9 10">
    <name type="scientific">Hyaloscypha hepaticicola</name>
    <dbReference type="NCBI Taxonomy" id="2082293"/>
    <lineage>
        <taxon>Eukaryota</taxon>
        <taxon>Fungi</taxon>
        <taxon>Dikarya</taxon>
        <taxon>Ascomycota</taxon>
        <taxon>Pezizomycotina</taxon>
        <taxon>Leotiomycetes</taxon>
        <taxon>Helotiales</taxon>
        <taxon>Hyaloscyphaceae</taxon>
        <taxon>Hyaloscypha</taxon>
    </lineage>
</organism>
<evidence type="ECO:0000313" key="10">
    <source>
        <dbReference type="Proteomes" id="UP000235672"/>
    </source>
</evidence>
<dbReference type="InterPro" id="IPR020846">
    <property type="entry name" value="MFS_dom"/>
</dbReference>
<accession>A0A2J6PNW6</accession>
<dbReference type="Proteomes" id="UP000235672">
    <property type="component" value="Unassembled WGS sequence"/>
</dbReference>
<feature type="transmembrane region" description="Helical" evidence="7">
    <location>
        <begin position="529"/>
        <end position="549"/>
    </location>
</feature>
<evidence type="ECO:0000256" key="6">
    <source>
        <dbReference type="SAM" id="MobiDB-lite"/>
    </source>
</evidence>
<reference evidence="9 10" key="1">
    <citation type="submission" date="2016-05" db="EMBL/GenBank/DDBJ databases">
        <title>A degradative enzymes factory behind the ericoid mycorrhizal symbiosis.</title>
        <authorList>
            <consortium name="DOE Joint Genome Institute"/>
            <person name="Martino E."/>
            <person name="Morin E."/>
            <person name="Grelet G."/>
            <person name="Kuo A."/>
            <person name="Kohler A."/>
            <person name="Daghino S."/>
            <person name="Barry K."/>
            <person name="Choi C."/>
            <person name="Cichocki N."/>
            <person name="Clum A."/>
            <person name="Copeland A."/>
            <person name="Hainaut M."/>
            <person name="Haridas S."/>
            <person name="Labutti K."/>
            <person name="Lindquist E."/>
            <person name="Lipzen A."/>
            <person name="Khouja H.-R."/>
            <person name="Murat C."/>
            <person name="Ohm R."/>
            <person name="Olson A."/>
            <person name="Spatafora J."/>
            <person name="Veneault-Fourrey C."/>
            <person name="Henrissat B."/>
            <person name="Grigoriev I."/>
            <person name="Martin F."/>
            <person name="Perotto S."/>
        </authorList>
    </citation>
    <scope>NUCLEOTIDE SEQUENCE [LARGE SCALE GENOMIC DNA]</scope>
    <source>
        <strain evidence="9 10">UAMH 7357</strain>
    </source>
</reference>
<feature type="transmembrane region" description="Helical" evidence="7">
    <location>
        <begin position="62"/>
        <end position="86"/>
    </location>
</feature>
<feature type="transmembrane region" description="Helical" evidence="7">
    <location>
        <begin position="326"/>
        <end position="346"/>
    </location>
</feature>
<feature type="compositionally biased region" description="Basic and acidic residues" evidence="6">
    <location>
        <begin position="10"/>
        <end position="28"/>
    </location>
</feature>
<feature type="transmembrane region" description="Helical" evidence="7">
    <location>
        <begin position="189"/>
        <end position="210"/>
    </location>
</feature>
<protein>
    <submittedName>
        <fullName evidence="9">Putative MFS transporter</fullName>
    </submittedName>
</protein>
<feature type="transmembrane region" description="Helical" evidence="7">
    <location>
        <begin position="98"/>
        <end position="116"/>
    </location>
</feature>
<evidence type="ECO:0000313" key="9">
    <source>
        <dbReference type="EMBL" id="PMD15721.1"/>
    </source>
</evidence>
<feature type="transmembrane region" description="Helical" evidence="7">
    <location>
        <begin position="158"/>
        <end position="177"/>
    </location>
</feature>
<proteinExistence type="predicted"/>
<evidence type="ECO:0000256" key="1">
    <source>
        <dbReference type="ARBA" id="ARBA00004141"/>
    </source>
</evidence>
<dbReference type="GO" id="GO:0005886">
    <property type="term" value="C:plasma membrane"/>
    <property type="evidence" value="ECO:0007669"/>
    <property type="project" value="TreeGrafter"/>
</dbReference>
<comment type="subcellular location">
    <subcellularLocation>
        <location evidence="1">Membrane</location>
        <topology evidence="1">Multi-pass membrane protein</topology>
    </subcellularLocation>
</comment>
<keyword evidence="5 7" id="KW-0472">Membrane</keyword>
<keyword evidence="3 7" id="KW-0812">Transmembrane</keyword>
<dbReference type="AlphaFoldDB" id="A0A2J6PNW6"/>
<name>A0A2J6PNW6_9HELO</name>
<keyword evidence="4 7" id="KW-1133">Transmembrane helix</keyword>
<dbReference type="GO" id="GO:0022857">
    <property type="term" value="F:transmembrane transporter activity"/>
    <property type="evidence" value="ECO:0007669"/>
    <property type="project" value="InterPro"/>
</dbReference>
<evidence type="ECO:0000256" key="3">
    <source>
        <dbReference type="ARBA" id="ARBA00022692"/>
    </source>
</evidence>
<keyword evidence="2" id="KW-0813">Transport</keyword>
<dbReference type="Gene3D" id="1.20.1250.20">
    <property type="entry name" value="MFS general substrate transporter like domains"/>
    <property type="match status" value="1"/>
</dbReference>
<feature type="transmembrane region" description="Helical" evidence="7">
    <location>
        <begin position="392"/>
        <end position="411"/>
    </location>
</feature>
<sequence length="568" mass="61254">MQAATDDTTSADHDREKDAASSKPKPESIDDVLENPQVDLAVPANPPTAPEITYPGYLVASILNVALFLCLFLVALDLAIIATAIPTITKRFHSEDQVGWYGSAFFMCLAAFQAFWGKAYKYFPLKTVFLTCITIFEIGSLVVAVAPSSTAIIVGRAIQGAGGAGITGGSFTILAFITEPKHLHKVMGLSSLVWTCSSVLGPVLGGVFTQDVNWRWCFYVNLPLGGTAIALMLIFFKTPPHSRVAHAKLKEIPSLFDIGGVVLVLTALTCLLLVLQDGGVTYPWNNSLPIGLLVGFILITIVFVLLEWKLGDRAMIAFRILKRRTIWSLAAYTVCIQASGFARNYNLPIFFQAVQGVSPIESGIRILPTVLTISLFSLTGSIFLGKMGYYQVYLWAGGVFSTVGAGLIYTLQPNSKAGAYIGYQVLVSIGSGLVVQLPVIVAQAISPPVDVAITVAITLYFQFLGGTLGVSAAQNIMNNIIVKYLPRNNPNISPTKVLAAGFSSVHETFPDPEDFAIVINAYMKGLRGAWIWSIVLAGLSFLLAFLAEWKSVRQEDVKKRNEAKAATA</sequence>
<dbReference type="SUPFAM" id="SSF103473">
    <property type="entry name" value="MFS general substrate transporter"/>
    <property type="match status" value="1"/>
</dbReference>
<dbReference type="Pfam" id="PF07690">
    <property type="entry name" value="MFS_1"/>
    <property type="match status" value="1"/>
</dbReference>
<feature type="transmembrane region" description="Helical" evidence="7">
    <location>
        <begin position="216"/>
        <end position="235"/>
    </location>
</feature>
<dbReference type="PANTHER" id="PTHR23501:SF177">
    <property type="entry name" value="MAJOR FACILITATOR SUPERFAMILY (MFS) PROFILE DOMAIN-CONTAINING PROTEIN-RELATED"/>
    <property type="match status" value="1"/>
</dbReference>
<feature type="transmembrane region" description="Helical" evidence="7">
    <location>
        <begin position="128"/>
        <end position="146"/>
    </location>
</feature>
<feature type="region of interest" description="Disordered" evidence="6">
    <location>
        <begin position="1"/>
        <end position="30"/>
    </location>
</feature>
<feature type="transmembrane region" description="Helical" evidence="7">
    <location>
        <begin position="417"/>
        <end position="439"/>
    </location>
</feature>
<feature type="transmembrane region" description="Helical" evidence="7">
    <location>
        <begin position="287"/>
        <end position="306"/>
    </location>
</feature>
<evidence type="ECO:0000256" key="5">
    <source>
        <dbReference type="ARBA" id="ARBA00023136"/>
    </source>
</evidence>
<evidence type="ECO:0000256" key="2">
    <source>
        <dbReference type="ARBA" id="ARBA00022448"/>
    </source>
</evidence>
<feature type="transmembrane region" description="Helical" evidence="7">
    <location>
        <begin position="366"/>
        <end position="385"/>
    </location>
</feature>
<gene>
    <name evidence="9" type="ORF">NA56DRAFT_581679</name>
</gene>
<feature type="transmembrane region" description="Helical" evidence="7">
    <location>
        <begin position="255"/>
        <end position="275"/>
    </location>
</feature>
<feature type="transmembrane region" description="Helical" evidence="7">
    <location>
        <begin position="451"/>
        <end position="473"/>
    </location>
</feature>
<keyword evidence="10" id="KW-1185">Reference proteome</keyword>
<evidence type="ECO:0000256" key="7">
    <source>
        <dbReference type="SAM" id="Phobius"/>
    </source>
</evidence>
<dbReference type="CDD" id="cd17502">
    <property type="entry name" value="MFS_Azr1_MDR_like"/>
    <property type="match status" value="1"/>
</dbReference>
<evidence type="ECO:0000259" key="8">
    <source>
        <dbReference type="PROSITE" id="PS50850"/>
    </source>
</evidence>
<dbReference type="OrthoDB" id="10021397at2759"/>
<dbReference type="InterPro" id="IPR011701">
    <property type="entry name" value="MFS"/>
</dbReference>
<evidence type="ECO:0000256" key="4">
    <source>
        <dbReference type="ARBA" id="ARBA00022989"/>
    </source>
</evidence>